<reference evidence="1 2" key="1">
    <citation type="submission" date="2017-07" db="EMBL/GenBank/DDBJ databases">
        <title>Leptospira spp. isolated from tropical soils.</title>
        <authorList>
            <person name="Thibeaux R."/>
            <person name="Iraola G."/>
            <person name="Ferres I."/>
            <person name="Bierque E."/>
            <person name="Girault D."/>
            <person name="Soupe-Gilbert M.-E."/>
            <person name="Picardeau M."/>
            <person name="Goarant C."/>
        </authorList>
    </citation>
    <scope>NUCLEOTIDE SEQUENCE [LARGE SCALE GENOMIC DNA]</scope>
    <source>
        <strain evidence="1 2">ES4-C-A1</strain>
    </source>
</reference>
<dbReference type="AlphaFoldDB" id="A0A2N0A1L2"/>
<sequence>MFLKSFLKTIWVFVFISLSVFSIFSQGFPKNPPSEKGKYVKPGRIVPNEYIFKLVSGTSSEKIKELVPNSTILNIETIMEDTYKVTYKSDPGLNLLKAASSKSNFVESVQHNLVYKAF</sequence>
<evidence type="ECO:0000313" key="1">
    <source>
        <dbReference type="EMBL" id="PJZ78200.1"/>
    </source>
</evidence>
<dbReference type="Proteomes" id="UP000231843">
    <property type="component" value="Unassembled WGS sequence"/>
</dbReference>
<comment type="caution">
    <text evidence="1">The sequence shown here is derived from an EMBL/GenBank/DDBJ whole genome shotgun (WGS) entry which is preliminary data.</text>
</comment>
<dbReference type="EMBL" id="NPEA01000002">
    <property type="protein sequence ID" value="PJZ78200.1"/>
    <property type="molecule type" value="Genomic_DNA"/>
</dbReference>
<proteinExistence type="predicted"/>
<protein>
    <submittedName>
        <fullName evidence="1">Uncharacterized protein</fullName>
    </submittedName>
</protein>
<organism evidence="1 2">
    <name type="scientific">Leptospira neocaledonica</name>
    <dbReference type="NCBI Taxonomy" id="2023192"/>
    <lineage>
        <taxon>Bacteria</taxon>
        <taxon>Pseudomonadati</taxon>
        <taxon>Spirochaetota</taxon>
        <taxon>Spirochaetia</taxon>
        <taxon>Leptospirales</taxon>
        <taxon>Leptospiraceae</taxon>
        <taxon>Leptospira</taxon>
    </lineage>
</organism>
<gene>
    <name evidence="1" type="ORF">CH365_02495</name>
</gene>
<dbReference type="RefSeq" id="WP_100767040.1">
    <property type="nucleotide sequence ID" value="NZ_NPEA01000002.1"/>
</dbReference>
<accession>A0A2N0A1L2</accession>
<keyword evidence="2" id="KW-1185">Reference proteome</keyword>
<name>A0A2N0A1L2_9LEPT</name>
<dbReference type="OrthoDB" id="331601at2"/>
<evidence type="ECO:0000313" key="2">
    <source>
        <dbReference type="Proteomes" id="UP000231843"/>
    </source>
</evidence>